<protein>
    <recommendedName>
        <fullName evidence="7">Anti-sigma-E factor RseA</fullName>
    </recommendedName>
    <alternativeName>
        <fullName evidence="7">Regulator of SigE</fullName>
    </alternativeName>
    <alternativeName>
        <fullName evidence="7">Sigma-E anti-sigma factor RseA</fullName>
    </alternativeName>
    <alternativeName>
        <fullName evidence="7">Sigma-E factor negative regulatory protein</fullName>
    </alternativeName>
</protein>
<evidence type="ECO:0000256" key="5">
    <source>
        <dbReference type="ARBA" id="ARBA00022989"/>
    </source>
</evidence>
<evidence type="ECO:0000256" key="4">
    <source>
        <dbReference type="ARBA" id="ARBA00022692"/>
    </source>
</evidence>
<dbReference type="InterPro" id="IPR026279">
    <property type="entry name" value="RseA"/>
</dbReference>
<keyword evidence="6 7" id="KW-0472">Membrane</keyword>
<dbReference type="PANTHER" id="PTHR38104:SF1">
    <property type="entry name" value="ANTI-SIGMA-E FACTOR RSEA"/>
    <property type="match status" value="1"/>
</dbReference>
<gene>
    <name evidence="10" type="ORF">D5R81_13545</name>
</gene>
<dbReference type="Pfam" id="PF03873">
    <property type="entry name" value="RseA_C"/>
    <property type="match status" value="1"/>
</dbReference>
<sequence>MDKLDQEWISAAVDGDVNNDRFDELVGDELSQAKWQRYHVIGDALRDELPETFSLDLSANIAVALESEPEIVAPVPPKQSQGTSGIKAKIVPLFKQFGQYAIAASVAVFAVIGVQNYQQQGSIENNSIPMINTVPLVGSASPVSLQTGPSTAKLSKQEYNEKILEQRRRVNAYLQDHMLQQRLNAGIQVQDISPQASASKNQR</sequence>
<comment type="similarity">
    <text evidence="2 7">Belongs to the RseA family.</text>
</comment>
<dbReference type="Gene3D" id="1.10.10.880">
    <property type="entry name" value="Anti sigma-E protein RseA, N-terminal domain"/>
    <property type="match status" value="1"/>
</dbReference>
<evidence type="ECO:0000313" key="11">
    <source>
        <dbReference type="Proteomes" id="UP000273022"/>
    </source>
</evidence>
<evidence type="ECO:0000259" key="8">
    <source>
        <dbReference type="Pfam" id="PF03872"/>
    </source>
</evidence>
<evidence type="ECO:0000313" key="10">
    <source>
        <dbReference type="EMBL" id="RJY11066.1"/>
    </source>
</evidence>
<dbReference type="RefSeq" id="WP_121854174.1">
    <property type="nucleotide sequence ID" value="NZ_CP037952.1"/>
</dbReference>
<dbReference type="AlphaFoldDB" id="A0A3A6TDT8"/>
<name>A0A3A6TDT8_9GAMM</name>
<comment type="subcellular location">
    <subcellularLocation>
        <location evidence="7">Cell inner membrane</location>
    </subcellularLocation>
    <subcellularLocation>
        <location evidence="1">Cell membrane</location>
        <topology evidence="1">Single-pass membrane protein</topology>
    </subcellularLocation>
</comment>
<reference evidence="10 11" key="1">
    <citation type="submission" date="2018-09" db="EMBL/GenBank/DDBJ databases">
        <title>Phylogeny of the Shewanellaceae, and recommendation for two new genera, Pseudoshewanella and Parashewanella.</title>
        <authorList>
            <person name="Wang G."/>
        </authorList>
    </citation>
    <scope>NUCLEOTIDE SEQUENCE [LARGE SCALE GENOMIC DNA]</scope>
    <source>
        <strain evidence="10 11">KCTC 22492</strain>
    </source>
</reference>
<comment type="subunit">
    <text evidence="7">Interacts 1:1 with ECF RNA polymerase sigma-E (RpoE); this inhibits the interaction of sigma-E with the RNA polymerase catalytic core and leads to a decreased expression of sigma-E-regulated genes. Interacts with RseB.</text>
</comment>
<keyword evidence="3 7" id="KW-1003">Cell membrane</keyword>
<dbReference type="PIRSF" id="PIRSF016938">
    <property type="entry name" value="RseA"/>
    <property type="match status" value="1"/>
</dbReference>
<dbReference type="CDD" id="cd16328">
    <property type="entry name" value="RseA_N"/>
    <property type="match status" value="1"/>
</dbReference>
<dbReference type="GO" id="GO:0005886">
    <property type="term" value="C:plasma membrane"/>
    <property type="evidence" value="ECO:0007669"/>
    <property type="project" value="UniProtKB-SubCell"/>
</dbReference>
<dbReference type="Pfam" id="PF03872">
    <property type="entry name" value="RseA_N"/>
    <property type="match status" value="1"/>
</dbReference>
<keyword evidence="7" id="KW-0997">Cell inner membrane</keyword>
<evidence type="ECO:0000256" key="6">
    <source>
        <dbReference type="ARBA" id="ARBA00023136"/>
    </source>
</evidence>
<dbReference type="Proteomes" id="UP000273022">
    <property type="component" value="Unassembled WGS sequence"/>
</dbReference>
<feature type="domain" description="Anti sigma-E protein RseA C-terminal" evidence="9">
    <location>
        <begin position="128"/>
        <end position="183"/>
    </location>
</feature>
<dbReference type="InterPro" id="IPR005572">
    <property type="entry name" value="Anti-sigma_E_RseA_N"/>
</dbReference>
<evidence type="ECO:0000256" key="2">
    <source>
        <dbReference type="ARBA" id="ARBA00005837"/>
    </source>
</evidence>
<feature type="domain" description="Anti sigma-E protein RseA N-terminal" evidence="8">
    <location>
        <begin position="6"/>
        <end position="83"/>
    </location>
</feature>
<dbReference type="PANTHER" id="PTHR38104">
    <property type="match status" value="1"/>
</dbReference>
<keyword evidence="4" id="KW-0812">Transmembrane</keyword>
<evidence type="ECO:0000256" key="3">
    <source>
        <dbReference type="ARBA" id="ARBA00022475"/>
    </source>
</evidence>
<dbReference type="InterPro" id="IPR036147">
    <property type="entry name" value="Anti-sigma_E_RseA_N_sf"/>
</dbReference>
<evidence type="ECO:0000256" key="1">
    <source>
        <dbReference type="ARBA" id="ARBA00004162"/>
    </source>
</evidence>
<keyword evidence="5" id="KW-1133">Transmembrane helix</keyword>
<dbReference type="GO" id="GO:0016989">
    <property type="term" value="F:sigma factor antagonist activity"/>
    <property type="evidence" value="ECO:0007669"/>
    <property type="project" value="InterPro"/>
</dbReference>
<evidence type="ECO:0000259" key="9">
    <source>
        <dbReference type="Pfam" id="PF03873"/>
    </source>
</evidence>
<comment type="caution">
    <text evidence="10">The sequence shown here is derived from an EMBL/GenBank/DDBJ whole genome shotgun (WGS) entry which is preliminary data.</text>
</comment>
<evidence type="ECO:0000256" key="7">
    <source>
        <dbReference type="PIRNR" id="PIRNR016938"/>
    </source>
</evidence>
<dbReference type="OrthoDB" id="6194196at2"/>
<dbReference type="InterPro" id="IPR005573">
    <property type="entry name" value="Anti-sigma_E_RseA_C"/>
</dbReference>
<organism evidence="10 11">
    <name type="scientific">Parashewanella spongiae</name>
    <dbReference type="NCBI Taxonomy" id="342950"/>
    <lineage>
        <taxon>Bacteria</taxon>
        <taxon>Pseudomonadati</taxon>
        <taxon>Pseudomonadota</taxon>
        <taxon>Gammaproteobacteria</taxon>
        <taxon>Alteromonadales</taxon>
        <taxon>Shewanellaceae</taxon>
        <taxon>Parashewanella</taxon>
    </lineage>
</organism>
<dbReference type="SUPFAM" id="SSF89069">
    <property type="entry name" value="N-terminal, cytoplasmic domain of anti-sigmaE factor RseA"/>
    <property type="match status" value="1"/>
</dbReference>
<dbReference type="EMBL" id="QYYH01000089">
    <property type="protein sequence ID" value="RJY11066.1"/>
    <property type="molecule type" value="Genomic_DNA"/>
</dbReference>
<dbReference type="InterPro" id="IPR052383">
    <property type="entry name" value="Anti-sigma-E_RseA-like"/>
</dbReference>
<accession>A0A3A6TDT8</accession>
<comment type="function">
    <text evidence="7">An anti-sigma factor for extracytoplasmic function (ECF) sigma factor sigma-E (RpoE). ECF sigma factors are held in an inactive form by an anti-sigma factor until released by regulated intramembrane proteolysis (RIP). RIP occurs when an extracytoplasmic signal triggers a concerted proteolytic cascade to transmit information and elicit cellular responses. The membrane-spanning regulatory substrate protein is first cut periplasmically (site-1 protease, S1P, DegS), then within the membrane itself (site-2 protease, S2P, RseP), while cytoplasmic proteases finish degrading the anti-sigma factor, liberating sigma-E.</text>
</comment>
<keyword evidence="11" id="KW-1185">Reference proteome</keyword>
<proteinExistence type="inferred from homology"/>